<dbReference type="Proteomes" id="UP000790347">
    <property type="component" value="Unassembled WGS sequence"/>
</dbReference>
<feature type="region of interest" description="Disordered" evidence="8">
    <location>
        <begin position="513"/>
        <end position="532"/>
    </location>
</feature>
<feature type="region of interest" description="Disordered" evidence="8">
    <location>
        <begin position="1074"/>
        <end position="1095"/>
    </location>
</feature>
<dbReference type="PANTHER" id="PTHR11492">
    <property type="entry name" value="NUCLEAR FACTOR I"/>
    <property type="match status" value="1"/>
</dbReference>
<feature type="compositionally biased region" description="Polar residues" evidence="8">
    <location>
        <begin position="981"/>
        <end position="992"/>
    </location>
</feature>
<keyword evidence="2" id="KW-0235">DNA replication</keyword>
<dbReference type="InterPro" id="IPR000647">
    <property type="entry name" value="CTF/NFI"/>
</dbReference>
<feature type="compositionally biased region" description="Polar residues" evidence="8">
    <location>
        <begin position="1299"/>
        <end position="1322"/>
    </location>
</feature>
<proteinExistence type="predicted"/>
<protein>
    <recommendedName>
        <fullName evidence="9">CTF/NF-I domain-containing protein</fullName>
    </recommendedName>
</protein>
<evidence type="ECO:0000313" key="11">
    <source>
        <dbReference type="Proteomes" id="UP000790347"/>
    </source>
</evidence>
<evidence type="ECO:0000256" key="7">
    <source>
        <dbReference type="ARBA" id="ARBA00023242"/>
    </source>
</evidence>
<dbReference type="InterPro" id="IPR019548">
    <property type="entry name" value="CTF/NFI_DNA-bd_N"/>
</dbReference>
<keyword evidence="11" id="KW-1185">Reference proteome</keyword>
<feature type="compositionally biased region" description="Low complexity" evidence="8">
    <location>
        <begin position="1249"/>
        <end position="1264"/>
    </location>
</feature>
<dbReference type="GO" id="GO:0005634">
    <property type="term" value="C:nucleus"/>
    <property type="evidence" value="ECO:0007669"/>
    <property type="project" value="UniProtKB-SubCell"/>
</dbReference>
<dbReference type="GO" id="GO:0000981">
    <property type="term" value="F:DNA-binding transcription factor activity, RNA polymerase II-specific"/>
    <property type="evidence" value="ECO:0007669"/>
    <property type="project" value="TreeGrafter"/>
</dbReference>
<feature type="domain" description="CTF/NF-I" evidence="9">
    <location>
        <begin position="598"/>
        <end position="791"/>
    </location>
</feature>
<feature type="compositionally biased region" description="Basic and acidic residues" evidence="8">
    <location>
        <begin position="462"/>
        <end position="472"/>
    </location>
</feature>
<dbReference type="PANTHER" id="PTHR11492:SF8">
    <property type="entry name" value="NUCLEAR FACTOR I, ISOFORM B"/>
    <property type="match status" value="1"/>
</dbReference>
<evidence type="ECO:0000313" key="10">
    <source>
        <dbReference type="EMBL" id="KAH9526244.1"/>
    </source>
</evidence>
<keyword evidence="4" id="KW-0238">DNA-binding</keyword>
<dbReference type="SMART" id="SM00523">
    <property type="entry name" value="DWA"/>
    <property type="match status" value="1"/>
</dbReference>
<evidence type="ECO:0000256" key="6">
    <source>
        <dbReference type="ARBA" id="ARBA00023163"/>
    </source>
</evidence>
<feature type="compositionally biased region" description="Low complexity" evidence="8">
    <location>
        <begin position="1074"/>
        <end position="1091"/>
    </location>
</feature>
<feature type="region of interest" description="Disordered" evidence="8">
    <location>
        <begin position="1299"/>
        <end position="1357"/>
    </location>
</feature>
<evidence type="ECO:0000256" key="8">
    <source>
        <dbReference type="SAM" id="MobiDB-lite"/>
    </source>
</evidence>
<feature type="region of interest" description="Disordered" evidence="8">
    <location>
        <begin position="351"/>
        <end position="377"/>
    </location>
</feature>
<dbReference type="GO" id="GO:0045893">
    <property type="term" value="P:positive regulation of DNA-templated transcription"/>
    <property type="evidence" value="ECO:0007669"/>
    <property type="project" value="UniProtKB-ARBA"/>
</dbReference>
<comment type="caution">
    <text evidence="10">The sequence shown here is derived from an EMBL/GenBank/DDBJ whole genome shotgun (WGS) entry which is preliminary data.</text>
</comment>
<dbReference type="GO" id="GO:0000978">
    <property type="term" value="F:RNA polymerase II cis-regulatory region sequence-specific DNA binding"/>
    <property type="evidence" value="ECO:0007669"/>
    <property type="project" value="TreeGrafter"/>
</dbReference>
<organism evidence="10 11">
    <name type="scientific">Dermatophagoides farinae</name>
    <name type="common">American house dust mite</name>
    <dbReference type="NCBI Taxonomy" id="6954"/>
    <lineage>
        <taxon>Eukaryota</taxon>
        <taxon>Metazoa</taxon>
        <taxon>Ecdysozoa</taxon>
        <taxon>Arthropoda</taxon>
        <taxon>Chelicerata</taxon>
        <taxon>Arachnida</taxon>
        <taxon>Acari</taxon>
        <taxon>Acariformes</taxon>
        <taxon>Sarcoptiformes</taxon>
        <taxon>Astigmata</taxon>
        <taxon>Psoroptidia</taxon>
        <taxon>Analgoidea</taxon>
        <taxon>Pyroglyphidae</taxon>
        <taxon>Dermatophagoidinae</taxon>
        <taxon>Dermatophagoides</taxon>
    </lineage>
</organism>
<dbReference type="InterPro" id="IPR020604">
    <property type="entry name" value="CTF/NFI_DNA-bd-dom"/>
</dbReference>
<feature type="region of interest" description="Disordered" evidence="8">
    <location>
        <begin position="792"/>
        <end position="829"/>
    </location>
</feature>
<accession>A0A922IBC4</accession>
<keyword evidence="7" id="KW-0539">Nucleus</keyword>
<evidence type="ECO:0000259" key="9">
    <source>
        <dbReference type="PROSITE" id="PS51080"/>
    </source>
</evidence>
<feature type="compositionally biased region" description="Basic and acidic residues" evidence="8">
    <location>
        <begin position="1344"/>
        <end position="1357"/>
    </location>
</feature>
<gene>
    <name evidence="10" type="ORF">DERF_000345</name>
</gene>
<feature type="compositionally biased region" description="Pro residues" evidence="8">
    <location>
        <begin position="359"/>
        <end position="368"/>
    </location>
</feature>
<keyword evidence="3" id="KW-0805">Transcription regulation</keyword>
<dbReference type="Pfam" id="PF10524">
    <property type="entry name" value="NfI_DNAbd_pre-N"/>
    <property type="match status" value="1"/>
</dbReference>
<dbReference type="PROSITE" id="PS51080">
    <property type="entry name" value="CTF_NFI_2"/>
    <property type="match status" value="1"/>
</dbReference>
<keyword evidence="6" id="KW-0804">Transcription</keyword>
<comment type="subcellular location">
    <subcellularLocation>
        <location evidence="1">Nucleus</location>
    </subcellularLocation>
</comment>
<evidence type="ECO:0000256" key="4">
    <source>
        <dbReference type="ARBA" id="ARBA00023125"/>
    </source>
</evidence>
<feature type="compositionally biased region" description="Low complexity" evidence="8">
    <location>
        <begin position="548"/>
        <end position="558"/>
    </location>
</feature>
<evidence type="ECO:0000256" key="5">
    <source>
        <dbReference type="ARBA" id="ARBA00023159"/>
    </source>
</evidence>
<evidence type="ECO:0000256" key="1">
    <source>
        <dbReference type="ARBA" id="ARBA00004123"/>
    </source>
</evidence>
<feature type="region of interest" description="Disordered" evidence="8">
    <location>
        <begin position="135"/>
        <end position="156"/>
    </location>
</feature>
<dbReference type="Pfam" id="PF03165">
    <property type="entry name" value="MH1"/>
    <property type="match status" value="1"/>
</dbReference>
<dbReference type="GO" id="GO:0006260">
    <property type="term" value="P:DNA replication"/>
    <property type="evidence" value="ECO:0007669"/>
    <property type="project" value="UniProtKB-KW"/>
</dbReference>
<feature type="compositionally biased region" description="Low complexity" evidence="8">
    <location>
        <begin position="310"/>
        <end position="332"/>
    </location>
</feature>
<feature type="compositionally biased region" description="Low complexity" evidence="8">
    <location>
        <begin position="274"/>
        <end position="290"/>
    </location>
</feature>
<reference evidence="10" key="1">
    <citation type="submission" date="2013-05" db="EMBL/GenBank/DDBJ databases">
        <authorList>
            <person name="Yim A.K.Y."/>
            <person name="Chan T.F."/>
            <person name="Ji K.M."/>
            <person name="Liu X.Y."/>
            <person name="Zhou J.W."/>
            <person name="Li R.Q."/>
            <person name="Yang K.Y."/>
            <person name="Li J."/>
            <person name="Li M."/>
            <person name="Law P.T.W."/>
            <person name="Wu Y.L."/>
            <person name="Cai Z.L."/>
            <person name="Qin H."/>
            <person name="Bao Y."/>
            <person name="Leung R.K.K."/>
            <person name="Ng P.K.S."/>
            <person name="Zou J."/>
            <person name="Zhong X.J."/>
            <person name="Ran P.X."/>
            <person name="Zhong N.S."/>
            <person name="Liu Z.G."/>
            <person name="Tsui S.K.W."/>
        </authorList>
    </citation>
    <scope>NUCLEOTIDE SEQUENCE</scope>
    <source>
        <strain evidence="10">Derf</strain>
        <tissue evidence="10">Whole organism</tissue>
    </source>
</reference>
<dbReference type="EMBL" id="ASGP02000001">
    <property type="protein sequence ID" value="KAH9526244.1"/>
    <property type="molecule type" value="Genomic_DNA"/>
</dbReference>
<feature type="compositionally biased region" description="Polar residues" evidence="8">
    <location>
        <begin position="797"/>
        <end position="814"/>
    </location>
</feature>
<feature type="region of interest" description="Disordered" evidence="8">
    <location>
        <begin position="427"/>
        <end position="503"/>
    </location>
</feature>
<feature type="region of interest" description="Disordered" evidence="8">
    <location>
        <begin position="541"/>
        <end position="574"/>
    </location>
</feature>
<reference evidence="10" key="2">
    <citation type="journal article" date="2022" name="Res Sq">
        <title>Comparative Genomics Reveals Insights into the Divergent Evolution of Astigmatic Mites and Household Pest Adaptations.</title>
        <authorList>
            <person name="Xiong Q."/>
            <person name="Wan A.T.-Y."/>
            <person name="Liu X.-Y."/>
            <person name="Fung C.S.-H."/>
            <person name="Xiao X."/>
            <person name="Malainual N."/>
            <person name="Hou J."/>
            <person name="Wang L."/>
            <person name="Wang M."/>
            <person name="Yang K."/>
            <person name="Cui Y."/>
            <person name="Leung E."/>
            <person name="Nong W."/>
            <person name="Shin S.-K."/>
            <person name="Au S."/>
            <person name="Jeong K.Y."/>
            <person name="Chew F.T."/>
            <person name="Hui J."/>
            <person name="Leung T.F."/>
            <person name="Tungtrongchitr A."/>
            <person name="Zhong N."/>
            <person name="Liu Z."/>
            <person name="Tsui S."/>
        </authorList>
    </citation>
    <scope>NUCLEOTIDE SEQUENCE</scope>
    <source>
        <strain evidence="10">Derf</strain>
        <tissue evidence="10">Whole organism</tissue>
    </source>
</reference>
<keyword evidence="5" id="KW-0010">Activator</keyword>
<evidence type="ECO:0000256" key="2">
    <source>
        <dbReference type="ARBA" id="ARBA00022705"/>
    </source>
</evidence>
<feature type="compositionally biased region" description="Polar residues" evidence="8">
    <location>
        <begin position="491"/>
        <end position="503"/>
    </location>
</feature>
<feature type="region of interest" description="Disordered" evidence="8">
    <location>
        <begin position="981"/>
        <end position="1004"/>
    </location>
</feature>
<dbReference type="InterPro" id="IPR003619">
    <property type="entry name" value="MAD_homology1_Dwarfin-type"/>
</dbReference>
<feature type="compositionally biased region" description="Polar residues" evidence="8">
    <location>
        <begin position="427"/>
        <end position="443"/>
    </location>
</feature>
<feature type="region of interest" description="Disordered" evidence="8">
    <location>
        <begin position="235"/>
        <end position="339"/>
    </location>
</feature>
<evidence type="ECO:0000256" key="3">
    <source>
        <dbReference type="ARBA" id="ARBA00023015"/>
    </source>
</evidence>
<feature type="compositionally biased region" description="Low complexity" evidence="8">
    <location>
        <begin position="993"/>
        <end position="1004"/>
    </location>
</feature>
<feature type="compositionally biased region" description="Polar residues" evidence="8">
    <location>
        <begin position="559"/>
        <end position="571"/>
    </location>
</feature>
<feature type="compositionally biased region" description="Polar residues" evidence="8">
    <location>
        <begin position="451"/>
        <end position="461"/>
    </location>
</feature>
<feature type="region of interest" description="Disordered" evidence="8">
    <location>
        <begin position="1243"/>
        <end position="1267"/>
    </location>
</feature>
<name>A0A922IBC4_DERFA</name>
<sequence length="1357" mass="149227">MSAIILMNESQSTIACMTAKFRSPHHQMASSSSFHVNYCAYDIDTNNTGQSININEFEHQTQQQQQTTINATYGSLITVHPLSSSVHCDQQRSTAMMDMMMAYGKEGSTTSNPSFGENVNVQMLQHEWDRRYNGSDVRQSVMHKSSSKKTTNENSVISSSHEYCTTAFMNDSYRHKNRLVASSPQSSTTEARKEECLSLLALTSSCTAMVRKENGASETSNSYVSKMNTNITSIKERSIRLTPNGDSQISSYGHDANVDDEDEQHTDSSTTAFSSPSCWSPASSSTSPGSIATAVVNGGSSHQNLHHNQQHQQQPQNSGHSEQPEVVNNHNNHVYDDHSFSRRRRCYSAIASSSTSLSSPPPPPPPRPSLSSSSSTCHRLISVSASSQQYYPSSTIAAAAARQQQQRQPYQQQSQSMASPVILDCTSQTSTTGETENSIGNRSESIRTVAKSVTGNKQTTDSPKDRSREVRDVSSASSSSTSPTNGRLHRNSSLNTPVTSSHSATVVHTMTIGQSQRQPNHHQQQQQQQSCATPPTFIVRSNHTQHQSSSSSSSSSLSTAVSTNIGSSGSVANADPMNCIPLKGATSVAAVDQQSNVDGSVTSFIKLMYDDIIDPLLPFVKCFSYTWFNLQAAKRKHYKKHEKRMSLTEERHCKEQLQNERLEVKQKWASRLLGKLRKDITQESREDFVLGITGRKRISCVLSNPDQKGKMRRIDCLRQADKVWRLDLVMVILFKAIPLESTDGERLEKSADCHYPNLCVNPYHINVSVRELDLYLANLIFSHEHLRGIPPPANIEIQGSSSDTNASANVTGNDDPTHHHHDSQTQTTTTSLAMNSCTVVFTSEELFRLSRASIMQTGQLVTYPQHQEEEQQQQSQLGPLVHDVNMEEAMAYLSTQQQQLNSSTSSPSPHPLNYTLSHTPTGTVDNATGLGGNGSDCQSPNTQMGVVAASIGQPFHGQQAPSPINAHHHHHHHFNNLIYGNQYSAGGQHQPETTTNNSNQQQQSQTVVIKLEEYPDEYYQHHHEQQQPESLMGDESSNATVIGTTASDQESFYTLLAAAAATTSTVATTTAVTNSNVSSQQQSNSLRRSTSAISPQVNKRQRLLNNDQCNLAFMQHSQPANATAQLLQRHSLMIDANVSLLSHSHHQSAMRTSEAETESGWMSATNESGWHCSGDNDTNSEAMVKKESSMCPMLVNVHDRSHPPIDEQLLTATTTTFGGGEQYEYQHHYSQYHHGQSGYVEMVGQTNHGTSGDGTTSTASDVGSPVTNSVVGPETTSILEQSSHIHSYGHHVQMAINTNMDSTNDSHNESAIQGHSSQSECSMDNIHHPHQQQQQQQQHANQIKVKEEIHDDTTGTE</sequence>
<feature type="compositionally biased region" description="Low complexity" evidence="8">
    <location>
        <begin position="514"/>
        <end position="530"/>
    </location>
</feature>